<evidence type="ECO:0000313" key="1">
    <source>
        <dbReference type="EMBL" id="CCF21970.1"/>
    </source>
</evidence>
<sequence length="291" mass="30279">MVSFSIGLNMAAVRTAGTTLALGKGGSAASRLLNLIQSDVGTALIWDYARTDRRFANPTGGANPAASGDVVGLDMDWSSHGTRTYAQVFAEGGYAGPSAVPGNHATQATGAAKPKWQTGPKPFLLYDGVDDMTNVPGLVPGASGTIVSAFRATAGIAATQAMIAGGTFSGNKRCRLALTATGLPSFVFNDQIISLPGSSDIRGTDVVMIQTWGSGRRRCYLSTYSDPLVIDEARVANMDGAGSSYKIGSLEGGASDFFSGRIYGTLIRSVETTDADIRNIVVPAFRNLYSE</sequence>
<organism evidence="1 2">
    <name type="scientific">Pseudorhizobium banfieldiae</name>
    <dbReference type="NCBI Taxonomy" id="1125847"/>
    <lineage>
        <taxon>Bacteria</taxon>
        <taxon>Pseudomonadati</taxon>
        <taxon>Pseudomonadota</taxon>
        <taxon>Alphaproteobacteria</taxon>
        <taxon>Hyphomicrobiales</taxon>
        <taxon>Rhizobiaceae</taxon>
        <taxon>Rhizobium/Agrobacterium group</taxon>
        <taxon>Pseudorhizobium</taxon>
    </lineage>
</organism>
<protein>
    <submittedName>
        <fullName evidence="1">Uncharacterized protein</fullName>
    </submittedName>
</protein>
<dbReference type="STRING" id="1125847.NT26_4248"/>
<dbReference type="Proteomes" id="UP000010792">
    <property type="component" value="Chromosome"/>
</dbReference>
<dbReference type="KEGG" id="rht:NT26_4248"/>
<proteinExistence type="predicted"/>
<accession>L0NLL4</accession>
<reference evidence="1 2" key="1">
    <citation type="journal article" date="2013" name="Genome Biol. Evol.">
        <title>Life in an arsenic-containing gold mine: genome and physiology of the autotrophic arsenite-oxidizing bacterium rhizobium sp. NT-26.</title>
        <authorList>
            <person name="Andres J."/>
            <person name="Arsene-Ploetze F."/>
            <person name="Barbe V."/>
            <person name="Brochier-Armanet C."/>
            <person name="Cleiss-Arnold J."/>
            <person name="Coppee J.Y."/>
            <person name="Dillies M.A."/>
            <person name="Geist"/>
            <person name="L"/>
            <person name="Joublin A."/>
            <person name="Koechler S."/>
            <person name="Lassalle F."/>
            <person name="Marchal M."/>
            <person name="Medigue C."/>
            <person name="Muller D."/>
            <person name="Nesme X."/>
            <person name="Plewniak F."/>
            <person name="Proux C."/>
            <person name="Ramirez-Bahena M.H."/>
            <person name="Schenowitz C."/>
            <person name="Sismeiro O."/>
            <person name="Vallenet D."/>
            <person name="Santini J.M."/>
            <person name="Bertin P.N."/>
        </authorList>
    </citation>
    <scope>NUCLEOTIDE SEQUENCE [LARGE SCALE GENOMIC DNA]</scope>
    <source>
        <strain evidence="1 2">NT-26</strain>
    </source>
</reference>
<dbReference type="RefSeq" id="WP_052641484.1">
    <property type="nucleotide sequence ID" value="NZ_FO082820.1"/>
</dbReference>
<name>L0NLL4_9HYPH</name>
<gene>
    <name evidence="1" type="ORF">NT26_4248</name>
</gene>
<evidence type="ECO:0000313" key="2">
    <source>
        <dbReference type="Proteomes" id="UP000010792"/>
    </source>
</evidence>
<dbReference type="AlphaFoldDB" id="L0NLL4"/>
<dbReference type="EMBL" id="FO082820">
    <property type="protein sequence ID" value="CCF21970.1"/>
    <property type="molecule type" value="Genomic_DNA"/>
</dbReference>
<keyword evidence="2" id="KW-1185">Reference proteome</keyword>